<feature type="region of interest" description="Disordered" evidence="1">
    <location>
        <begin position="69"/>
        <end position="125"/>
    </location>
</feature>
<dbReference type="InterPro" id="IPR033269">
    <property type="entry name" value="Sit1"/>
</dbReference>
<evidence type="ECO:0000313" key="5">
    <source>
        <dbReference type="Proteomes" id="UP000472268"/>
    </source>
</evidence>
<dbReference type="GO" id="GO:0007165">
    <property type="term" value="P:signal transduction"/>
    <property type="evidence" value="ECO:0007669"/>
    <property type="project" value="InterPro"/>
</dbReference>
<evidence type="ECO:0000256" key="2">
    <source>
        <dbReference type="SAM" id="Phobius"/>
    </source>
</evidence>
<dbReference type="Ensembl" id="ENSSSUT00005024918.1">
    <property type="protein sequence ID" value="ENSSSUP00005021762.1"/>
    <property type="gene ID" value="ENSSSUG00005014153.1"/>
</dbReference>
<feature type="signal peptide" evidence="3">
    <location>
        <begin position="1"/>
        <end position="21"/>
    </location>
</feature>
<protein>
    <recommendedName>
        <fullName evidence="6">Signaling threshold regulating transmembrane adaptor 1</fullName>
    </recommendedName>
</protein>
<dbReference type="PANTHER" id="PTHR15604:SF0">
    <property type="entry name" value="SIGNALING THRESHOLD-REGULATING TRANSMEMBRANE ADAPTER 1"/>
    <property type="match status" value="1"/>
</dbReference>
<dbReference type="GO" id="GO:0050863">
    <property type="term" value="P:regulation of T cell activation"/>
    <property type="evidence" value="ECO:0007669"/>
    <property type="project" value="InterPro"/>
</dbReference>
<keyword evidence="2" id="KW-0472">Membrane</keyword>
<dbReference type="Proteomes" id="UP000472268">
    <property type="component" value="Chromosome 13"/>
</dbReference>
<feature type="transmembrane region" description="Helical" evidence="2">
    <location>
        <begin position="156"/>
        <end position="178"/>
    </location>
</feature>
<keyword evidence="2" id="KW-1133">Transmembrane helix</keyword>
<feature type="chain" id="PRO_5025691348" description="Signaling threshold regulating transmembrane adaptor 1" evidence="3">
    <location>
        <begin position="22"/>
        <end position="310"/>
    </location>
</feature>
<evidence type="ECO:0000256" key="3">
    <source>
        <dbReference type="SAM" id="SignalP"/>
    </source>
</evidence>
<sequence length="310" mass="32287">MASLSCWSCLMLLCPLGVFMGSPAQWHSNLRPASPLAKGATGPQGVGEEAWKLLGGAGAGTGRCLCSFTHQSPPPSSPETSDSATTSTGDAELWVPSPGRDESKRGLQQLTGHKPDRPLGAGLADSAPTSAVMMSSGNNCTLELLAPGIPSISGAWGLWTLLGAVMLLLLISLAAHLCRWTSGGSRSHPGLGHSGGSLEEVPLYGNLHYLQTGRLSQEPGPDQQDPTPRGPSTAAEEPMCYTSLQLRPSQGRIPSPGTPIKYSEVVLDSEPKPQASGPEPELYASVCAQTRRARASFPDQAYANSQPAPS</sequence>
<accession>A0A673UKG8</accession>
<keyword evidence="2" id="KW-0812">Transmembrane</keyword>
<feature type="region of interest" description="Disordered" evidence="1">
    <location>
        <begin position="213"/>
        <end position="236"/>
    </location>
</feature>
<reference evidence="4 5" key="1">
    <citation type="submission" date="2019-05" db="EMBL/GenBank/DDBJ databases">
        <title>A Chromosome-scale Meerkat (S. suricatta) Genome Assembly.</title>
        <authorList>
            <person name="Dudchenko O."/>
            <person name="Lieberman Aiden E."/>
            <person name="Tung J."/>
            <person name="Barreiro L.B."/>
            <person name="Clutton-Brock T.H."/>
        </authorList>
    </citation>
    <scope>NUCLEOTIDE SEQUENCE [LARGE SCALE GENOMIC DNA]</scope>
</reference>
<dbReference type="AlphaFoldDB" id="A0A673UKG8"/>
<feature type="compositionally biased region" description="Low complexity" evidence="1">
    <location>
        <begin position="78"/>
        <end position="91"/>
    </location>
</feature>
<dbReference type="GO" id="GO:0019900">
    <property type="term" value="F:kinase binding"/>
    <property type="evidence" value="ECO:0007669"/>
    <property type="project" value="TreeGrafter"/>
</dbReference>
<evidence type="ECO:0000256" key="1">
    <source>
        <dbReference type="SAM" id="MobiDB-lite"/>
    </source>
</evidence>
<reference evidence="4" key="2">
    <citation type="submission" date="2025-08" db="UniProtKB">
        <authorList>
            <consortium name="Ensembl"/>
        </authorList>
    </citation>
    <scope>IDENTIFICATION</scope>
</reference>
<organism evidence="4 5">
    <name type="scientific">Suricata suricatta</name>
    <name type="common">Meerkat</name>
    <dbReference type="NCBI Taxonomy" id="37032"/>
    <lineage>
        <taxon>Eukaryota</taxon>
        <taxon>Metazoa</taxon>
        <taxon>Chordata</taxon>
        <taxon>Craniata</taxon>
        <taxon>Vertebrata</taxon>
        <taxon>Euteleostomi</taxon>
        <taxon>Mammalia</taxon>
        <taxon>Eutheria</taxon>
        <taxon>Laurasiatheria</taxon>
        <taxon>Carnivora</taxon>
        <taxon>Feliformia</taxon>
        <taxon>Herpestidae</taxon>
        <taxon>Suricata</taxon>
    </lineage>
</organism>
<gene>
    <name evidence="4" type="primary">SIT1</name>
</gene>
<keyword evidence="5" id="KW-1185">Reference proteome</keyword>
<dbReference type="GO" id="GO:0043029">
    <property type="term" value="P:T cell homeostasis"/>
    <property type="evidence" value="ECO:0007669"/>
    <property type="project" value="InterPro"/>
</dbReference>
<reference evidence="4" key="3">
    <citation type="submission" date="2025-09" db="UniProtKB">
        <authorList>
            <consortium name="Ensembl"/>
        </authorList>
    </citation>
    <scope>IDENTIFICATION</scope>
</reference>
<dbReference type="PANTHER" id="PTHR15604">
    <property type="entry name" value="SIGNALING THRESHOLD-REGULATING TRANSMEMBRANE ADAPTER 1"/>
    <property type="match status" value="1"/>
</dbReference>
<proteinExistence type="predicted"/>
<name>A0A673UKG8_SURSU</name>
<dbReference type="GO" id="GO:0005886">
    <property type="term" value="C:plasma membrane"/>
    <property type="evidence" value="ECO:0007669"/>
    <property type="project" value="TreeGrafter"/>
</dbReference>
<evidence type="ECO:0008006" key="6">
    <source>
        <dbReference type="Google" id="ProtNLM"/>
    </source>
</evidence>
<evidence type="ECO:0000313" key="4">
    <source>
        <dbReference type="Ensembl" id="ENSSSUP00005021762.1"/>
    </source>
</evidence>
<keyword evidence="3" id="KW-0732">Signal</keyword>